<name>A0ABU0YHF2_9PROT</name>
<dbReference type="InterPro" id="IPR008217">
    <property type="entry name" value="Ccc1_fam"/>
</dbReference>
<dbReference type="Pfam" id="PF02915">
    <property type="entry name" value="Rubrerythrin"/>
    <property type="match status" value="1"/>
</dbReference>
<feature type="transmembrane region" description="Helical" evidence="5">
    <location>
        <begin position="359"/>
        <end position="380"/>
    </location>
</feature>
<reference evidence="8" key="1">
    <citation type="submission" date="2023-08" db="EMBL/GenBank/DDBJ databases">
        <title>Rhodospirillaceae gen. nov., a novel taxon isolated from the Yangtze River Yuezi River estuary sludge.</title>
        <authorList>
            <person name="Ruan L."/>
        </authorList>
    </citation>
    <scope>NUCLEOTIDE SEQUENCE [LARGE SCALE GENOMIC DNA]</scope>
    <source>
        <strain evidence="8">R-7</strain>
    </source>
</reference>
<dbReference type="InterPro" id="IPR003251">
    <property type="entry name" value="Rr_diiron-bd_dom"/>
</dbReference>
<keyword evidence="4 5" id="KW-0472">Membrane</keyword>
<dbReference type="Proteomes" id="UP001230156">
    <property type="component" value="Unassembled WGS sequence"/>
</dbReference>
<keyword evidence="3 5" id="KW-1133">Transmembrane helix</keyword>
<dbReference type="SUPFAM" id="SSF47240">
    <property type="entry name" value="Ferritin-like"/>
    <property type="match status" value="1"/>
</dbReference>
<evidence type="ECO:0000256" key="3">
    <source>
        <dbReference type="ARBA" id="ARBA00022989"/>
    </source>
</evidence>
<dbReference type="EMBL" id="JAUYVI010000001">
    <property type="protein sequence ID" value="MDQ7246476.1"/>
    <property type="molecule type" value="Genomic_DNA"/>
</dbReference>
<evidence type="ECO:0000313" key="7">
    <source>
        <dbReference type="EMBL" id="MDQ7246476.1"/>
    </source>
</evidence>
<keyword evidence="8" id="KW-1185">Reference proteome</keyword>
<feature type="transmembrane region" description="Helical" evidence="5">
    <location>
        <begin position="302"/>
        <end position="319"/>
    </location>
</feature>
<dbReference type="Pfam" id="PF01988">
    <property type="entry name" value="VIT1"/>
    <property type="match status" value="1"/>
</dbReference>
<dbReference type="CDD" id="cd01044">
    <property type="entry name" value="Ferritin_CCC1_N"/>
    <property type="match status" value="1"/>
</dbReference>
<keyword evidence="2 5" id="KW-0812">Transmembrane</keyword>
<dbReference type="InterPro" id="IPR009078">
    <property type="entry name" value="Ferritin-like_SF"/>
</dbReference>
<comment type="caution">
    <text evidence="7">The sequence shown here is derived from an EMBL/GenBank/DDBJ whole genome shotgun (WGS) entry which is preliminary data.</text>
</comment>
<dbReference type="InterPro" id="IPR039376">
    <property type="entry name" value="Ferritin_CCC1_N"/>
</dbReference>
<evidence type="ECO:0000259" key="6">
    <source>
        <dbReference type="Pfam" id="PF02915"/>
    </source>
</evidence>
<dbReference type="PANTHER" id="PTHR31851">
    <property type="entry name" value="FE(2+)/MN(2+) TRANSPORTER PCL1"/>
    <property type="match status" value="1"/>
</dbReference>
<proteinExistence type="predicted"/>
<evidence type="ECO:0000256" key="2">
    <source>
        <dbReference type="ARBA" id="ARBA00022692"/>
    </source>
</evidence>
<evidence type="ECO:0000256" key="5">
    <source>
        <dbReference type="SAM" id="Phobius"/>
    </source>
</evidence>
<dbReference type="RefSeq" id="WP_379953869.1">
    <property type="nucleotide sequence ID" value="NZ_JAUYVI010000001.1"/>
</dbReference>
<dbReference type="CDD" id="cd02433">
    <property type="entry name" value="Nodulin-21_like_2"/>
    <property type="match status" value="1"/>
</dbReference>
<feature type="domain" description="Rubrerythrin diiron-binding" evidence="6">
    <location>
        <begin position="20"/>
        <end position="75"/>
    </location>
</feature>
<evidence type="ECO:0000256" key="1">
    <source>
        <dbReference type="ARBA" id="ARBA00004127"/>
    </source>
</evidence>
<evidence type="ECO:0000313" key="8">
    <source>
        <dbReference type="Proteomes" id="UP001230156"/>
    </source>
</evidence>
<protein>
    <submittedName>
        <fullName evidence="7">VIT1/CCC1 transporter family protein</fullName>
    </submittedName>
</protein>
<sequence>MTDAQKPEDSGAQAARYRANLQGEIDGAQLYRTLAEVEANPQVAEVYRKLAAIEEAHADLWRRQLARIGKRAGPLRPAFRTRALAFLARRFGPAFVLPVINTLEHADSGHYDSQPEAVAGGLPRAERSHARVLEAIAGGSKGGLPGATLARIEGRHRSGGNALRAAVLGANDGLVSNLSLITGVAGAQADSQVLLVTGLAGLVAGACSMAMGEWLSVTSSRELYASQIATEAEELELAPDEEKEELLLIYQAKGLPEAQARALADRLISNKETALDTLAREELGIDPDELGGSAWTAAGSSFCLFAVGAIFPVIGFFFLSGDPAIWTGIGLSALALFAIGAGTSLFTGRGLLFSGSRQLAIGLAAAGVTYAIGRAIGVSLGG</sequence>
<gene>
    <name evidence="7" type="ORF">Q8A70_02305</name>
</gene>
<evidence type="ECO:0000256" key="4">
    <source>
        <dbReference type="ARBA" id="ARBA00023136"/>
    </source>
</evidence>
<organism evidence="7 8">
    <name type="scientific">Dongia sedimenti</name>
    <dbReference type="NCBI Taxonomy" id="3064282"/>
    <lineage>
        <taxon>Bacteria</taxon>
        <taxon>Pseudomonadati</taxon>
        <taxon>Pseudomonadota</taxon>
        <taxon>Alphaproteobacteria</taxon>
        <taxon>Rhodospirillales</taxon>
        <taxon>Dongiaceae</taxon>
        <taxon>Dongia</taxon>
    </lineage>
</organism>
<feature type="transmembrane region" description="Helical" evidence="5">
    <location>
        <begin position="325"/>
        <end position="347"/>
    </location>
</feature>
<accession>A0ABU0YHF2</accession>
<comment type="subcellular location">
    <subcellularLocation>
        <location evidence="1">Endomembrane system</location>
        <topology evidence="1">Multi-pass membrane protein</topology>
    </subcellularLocation>
</comment>